<gene>
    <name evidence="3" type="ORF">DM39_6886</name>
</gene>
<dbReference type="EMBL" id="CP007782">
    <property type="protein sequence ID" value="AIO30650.1"/>
    <property type="molecule type" value="Genomic_DNA"/>
</dbReference>
<accession>A0AAN0VKI1</accession>
<name>A0AAN0VKI1_9BURK</name>
<evidence type="ECO:0000259" key="2">
    <source>
        <dbReference type="Pfam" id="PF04909"/>
    </source>
</evidence>
<dbReference type="AlphaFoldDB" id="A0AAN0VKI1"/>
<dbReference type="InterPro" id="IPR006680">
    <property type="entry name" value="Amidohydro-rel"/>
</dbReference>
<sequence>MVCVDAHLQYWDPTRGDYDWLTPDHGLLDRVFGPAECALLRARTGVAHTVVVQAAPTVDETRYLLGLASFEPSIAGVVGWVSLRDRNTPALIEELACDPKFKGVRPSLPDLVDDSWTNEPALTQAIEALVDHDLAFDALASVHHVSAIERLSSRFPQLRIVVNHGATPPIRDGLAGWQAWADGVARLARLPQVHCKLSGLANQAARGWSTGTLRPYVDRLLRTFGPGRLMWGSDWPRLNLNGDYIQWHSAMKNLLDALSESERSAVFATNAAAFYRLQKDG</sequence>
<dbReference type="PANTHER" id="PTHR43569">
    <property type="entry name" value="AMIDOHYDROLASE"/>
    <property type="match status" value="1"/>
</dbReference>
<comment type="similarity">
    <text evidence="1">Belongs to the metallo-dependent hydrolases superfamily.</text>
</comment>
<dbReference type="SUPFAM" id="SSF51556">
    <property type="entry name" value="Metallo-dependent hydrolases"/>
    <property type="match status" value="1"/>
</dbReference>
<evidence type="ECO:0000313" key="4">
    <source>
        <dbReference type="Proteomes" id="UP000029413"/>
    </source>
</evidence>
<evidence type="ECO:0000256" key="1">
    <source>
        <dbReference type="ARBA" id="ARBA00038310"/>
    </source>
</evidence>
<reference evidence="3 4" key="1">
    <citation type="submission" date="2014-05" db="EMBL/GenBank/DDBJ databases">
        <authorList>
            <person name="Bishop-Lilly K.A."/>
            <person name="Broomall S.M."/>
            <person name="Chain P.S."/>
            <person name="Chertkov O."/>
            <person name="Coyne S.R."/>
            <person name="Daligault H.E."/>
            <person name="Davenport K.W."/>
            <person name="Erkkila T."/>
            <person name="Frey K.G."/>
            <person name="Gibbons H.S."/>
            <person name="Gu W."/>
            <person name="Jaissle J."/>
            <person name="Johnson S.L."/>
            <person name="Koroleva G.I."/>
            <person name="Ladner J.T."/>
            <person name="Lo C.-C."/>
            <person name="Minogue T.D."/>
            <person name="Munk C."/>
            <person name="Palacios G.F."/>
            <person name="Redden C.L."/>
            <person name="Rosenzweig C.N."/>
            <person name="Scholz M.B."/>
            <person name="Teshima H."/>
            <person name="Xu Y."/>
        </authorList>
    </citation>
    <scope>NUCLEOTIDE SEQUENCE [LARGE SCALE GENOMIC DNA]</scope>
    <source>
        <strain evidence="3 4">DDS 22E-1</strain>
    </source>
</reference>
<keyword evidence="4" id="KW-1185">Reference proteome</keyword>
<proteinExistence type="inferred from homology"/>
<dbReference type="Gene3D" id="3.20.20.140">
    <property type="entry name" value="Metal-dependent hydrolases"/>
    <property type="match status" value="1"/>
</dbReference>
<dbReference type="Pfam" id="PF04909">
    <property type="entry name" value="Amidohydro_2"/>
    <property type="match status" value="1"/>
</dbReference>
<dbReference type="GO" id="GO:0016787">
    <property type="term" value="F:hydrolase activity"/>
    <property type="evidence" value="ECO:0007669"/>
    <property type="project" value="InterPro"/>
</dbReference>
<organism evidence="3 4">
    <name type="scientific">Burkholderia cenocepacia</name>
    <dbReference type="NCBI Taxonomy" id="95486"/>
    <lineage>
        <taxon>Bacteria</taxon>
        <taxon>Pseudomonadati</taxon>
        <taxon>Pseudomonadota</taxon>
        <taxon>Betaproteobacteria</taxon>
        <taxon>Burkholderiales</taxon>
        <taxon>Burkholderiaceae</taxon>
        <taxon>Burkholderia</taxon>
        <taxon>Burkholderia cepacia complex</taxon>
    </lineage>
</organism>
<dbReference type="KEGG" id="bcen:DM39_6886"/>
<dbReference type="InterPro" id="IPR052350">
    <property type="entry name" value="Metallo-dep_Lactonases"/>
</dbReference>
<feature type="domain" description="Amidohydrolase-related" evidence="2">
    <location>
        <begin position="4"/>
        <end position="277"/>
    </location>
</feature>
<dbReference type="PANTHER" id="PTHR43569:SF2">
    <property type="entry name" value="AMIDOHYDROLASE-RELATED DOMAIN-CONTAINING PROTEIN"/>
    <property type="match status" value="1"/>
</dbReference>
<protein>
    <submittedName>
        <fullName evidence="3">Amidohydrolase family protein</fullName>
    </submittedName>
</protein>
<evidence type="ECO:0000313" key="3">
    <source>
        <dbReference type="EMBL" id="AIO30650.1"/>
    </source>
</evidence>
<dbReference type="Proteomes" id="UP000029413">
    <property type="component" value="Chromosome 3"/>
</dbReference>
<dbReference type="InterPro" id="IPR032466">
    <property type="entry name" value="Metal_Hydrolase"/>
</dbReference>